<evidence type="ECO:0000313" key="2">
    <source>
        <dbReference type="Proteomes" id="UP000610746"/>
    </source>
</evidence>
<sequence length="102" mass="11998">MHSQTPIEKCKINKSFYDGIYSVTSEDVKCLAKNSEQPNTILFTFASWCVPCIYHIPNFFLIKKYYNVDHYVLLVDKENHRFTEEARDMVLETFPDAKILVI</sequence>
<reference evidence="1" key="1">
    <citation type="submission" date="2020-05" db="EMBL/GenBank/DDBJ databases">
        <title>Genomic Encyclopedia of Type Strains, Phase IV (KMG-V): Genome sequencing to study the core and pangenomes of soil and plant-associated prokaryotes.</title>
        <authorList>
            <person name="Whitman W."/>
        </authorList>
    </citation>
    <scope>NUCLEOTIDE SEQUENCE</scope>
    <source>
        <strain evidence="1">16F</strain>
    </source>
</reference>
<protein>
    <submittedName>
        <fullName evidence="1">Thiol-disulfide isomerase/thioredoxin</fullName>
    </submittedName>
</protein>
<dbReference type="AlphaFoldDB" id="A0A8J8KAP5"/>
<dbReference type="GO" id="GO:0016853">
    <property type="term" value="F:isomerase activity"/>
    <property type="evidence" value="ECO:0007669"/>
    <property type="project" value="UniProtKB-KW"/>
</dbReference>
<name>A0A8J8KAP5_9FLAO</name>
<comment type="caution">
    <text evidence="1">The sequence shown here is derived from an EMBL/GenBank/DDBJ whole genome shotgun (WGS) entry which is preliminary data.</text>
</comment>
<organism evidence="1 2">
    <name type="scientific">Frigoriflavimonas asaccharolytica</name>
    <dbReference type="NCBI Taxonomy" id="2735899"/>
    <lineage>
        <taxon>Bacteria</taxon>
        <taxon>Pseudomonadati</taxon>
        <taxon>Bacteroidota</taxon>
        <taxon>Flavobacteriia</taxon>
        <taxon>Flavobacteriales</taxon>
        <taxon>Weeksellaceae</taxon>
        <taxon>Frigoriflavimonas</taxon>
    </lineage>
</organism>
<dbReference type="InterPro" id="IPR036249">
    <property type="entry name" value="Thioredoxin-like_sf"/>
</dbReference>
<dbReference type="SUPFAM" id="SSF52833">
    <property type="entry name" value="Thioredoxin-like"/>
    <property type="match status" value="1"/>
</dbReference>
<dbReference type="EMBL" id="JABSNO010000004">
    <property type="protein sequence ID" value="NRS91699.1"/>
    <property type="molecule type" value="Genomic_DNA"/>
</dbReference>
<accession>A0A8J8KAP5</accession>
<evidence type="ECO:0000313" key="1">
    <source>
        <dbReference type="EMBL" id="NRS91699.1"/>
    </source>
</evidence>
<dbReference type="Proteomes" id="UP000610746">
    <property type="component" value="Unassembled WGS sequence"/>
</dbReference>
<proteinExistence type="predicted"/>
<keyword evidence="1" id="KW-0413">Isomerase</keyword>
<dbReference type="Gene3D" id="3.40.30.10">
    <property type="entry name" value="Glutaredoxin"/>
    <property type="match status" value="1"/>
</dbReference>
<dbReference type="RefSeq" id="WP_173778320.1">
    <property type="nucleotide sequence ID" value="NZ_JABSNO010000004.1"/>
</dbReference>
<keyword evidence="2" id="KW-1185">Reference proteome</keyword>
<gene>
    <name evidence="1" type="ORF">HNQ03_000766</name>
</gene>